<comment type="caution">
    <text evidence="1">The sequence shown here is derived from an EMBL/GenBank/DDBJ whole genome shotgun (WGS) entry which is preliminary data.</text>
</comment>
<protein>
    <recommendedName>
        <fullName evidence="3">DUF2564 domain-containing protein</fullName>
    </recommendedName>
</protein>
<organism evidence="1 2">
    <name type="scientific">Jeotgalibacillus proteolyticus</name>
    <dbReference type="NCBI Taxonomy" id="2082395"/>
    <lineage>
        <taxon>Bacteria</taxon>
        <taxon>Bacillati</taxon>
        <taxon>Bacillota</taxon>
        <taxon>Bacilli</taxon>
        <taxon>Bacillales</taxon>
        <taxon>Caryophanaceae</taxon>
        <taxon>Jeotgalibacillus</taxon>
    </lineage>
</organism>
<dbReference type="AlphaFoldDB" id="A0A2S5G7G7"/>
<evidence type="ECO:0000313" key="1">
    <source>
        <dbReference type="EMBL" id="PPA68926.1"/>
    </source>
</evidence>
<keyword evidence="2" id="KW-1185">Reference proteome</keyword>
<dbReference type="RefSeq" id="WP_104059542.1">
    <property type="nucleotide sequence ID" value="NZ_PREZ01000008.1"/>
</dbReference>
<reference evidence="1 2" key="1">
    <citation type="submission" date="2018-02" db="EMBL/GenBank/DDBJ databases">
        <title>Jeotgalibacillus proteolyticum sp. nov. a protease producing bacterium isolated from ocean sediments of Laizhou Bay.</title>
        <authorList>
            <person name="Li Y."/>
        </authorList>
    </citation>
    <scope>NUCLEOTIDE SEQUENCE [LARGE SCALE GENOMIC DNA]</scope>
    <source>
        <strain evidence="1 2">22-7</strain>
    </source>
</reference>
<name>A0A2S5G7G7_9BACL</name>
<dbReference type="Proteomes" id="UP000239047">
    <property type="component" value="Unassembled WGS sequence"/>
</dbReference>
<dbReference type="OrthoDB" id="2932110at2"/>
<proteinExistence type="predicted"/>
<evidence type="ECO:0000313" key="2">
    <source>
        <dbReference type="Proteomes" id="UP000239047"/>
    </source>
</evidence>
<accession>A0A2S5G7G7</accession>
<evidence type="ECO:0008006" key="3">
    <source>
        <dbReference type="Google" id="ProtNLM"/>
    </source>
</evidence>
<sequence>MENRTDTSWKDDEVILQLSNSVNNAIEAAGLAQTNPSALHIQEAKDKLGHAERACENASSARGDIGPIRELKEQLIQTKENMNGF</sequence>
<gene>
    <name evidence="1" type="ORF">C4B60_18610</name>
</gene>
<dbReference type="EMBL" id="PREZ01000008">
    <property type="protein sequence ID" value="PPA68926.1"/>
    <property type="molecule type" value="Genomic_DNA"/>
</dbReference>